<dbReference type="Pfam" id="PF00172">
    <property type="entry name" value="Zn_clus"/>
    <property type="match status" value="1"/>
</dbReference>
<keyword evidence="8" id="KW-0175">Coiled coil</keyword>
<dbReference type="SMART" id="SM00066">
    <property type="entry name" value="GAL4"/>
    <property type="match status" value="1"/>
</dbReference>
<dbReference type="OrthoDB" id="2154091at2759"/>
<proteinExistence type="predicted"/>
<dbReference type="SUPFAM" id="SSF57701">
    <property type="entry name" value="Zn2/Cys6 DNA-binding domain"/>
    <property type="match status" value="1"/>
</dbReference>
<evidence type="ECO:0000256" key="1">
    <source>
        <dbReference type="ARBA" id="ARBA00004123"/>
    </source>
</evidence>
<protein>
    <recommendedName>
        <fullName evidence="9">Zn(2)-C6 fungal-type domain-containing protein</fullName>
    </recommendedName>
</protein>
<dbReference type="PROSITE" id="PS00463">
    <property type="entry name" value="ZN2_CY6_FUNGAL_1"/>
    <property type="match status" value="1"/>
</dbReference>
<keyword evidence="5" id="KW-0238">DNA-binding</keyword>
<dbReference type="InterPro" id="IPR051615">
    <property type="entry name" value="Transcr_Regulatory_Elem"/>
</dbReference>
<evidence type="ECO:0000313" key="11">
    <source>
        <dbReference type="Proteomes" id="UP000184356"/>
    </source>
</evidence>
<dbReference type="EMBL" id="KV878602">
    <property type="protein sequence ID" value="OJJ52341.1"/>
    <property type="molecule type" value="Genomic_DNA"/>
</dbReference>
<evidence type="ECO:0000259" key="9">
    <source>
        <dbReference type="PROSITE" id="PS50048"/>
    </source>
</evidence>
<dbReference type="Gene3D" id="4.10.240.10">
    <property type="entry name" value="Zn(2)-C6 fungal-type DNA-binding domain"/>
    <property type="match status" value="1"/>
</dbReference>
<dbReference type="CDD" id="cd00067">
    <property type="entry name" value="GAL4"/>
    <property type="match status" value="1"/>
</dbReference>
<dbReference type="InterPro" id="IPR036864">
    <property type="entry name" value="Zn2-C6_fun-type_DNA-bd_sf"/>
</dbReference>
<accession>A0A1L9SZ38</accession>
<evidence type="ECO:0000256" key="7">
    <source>
        <dbReference type="ARBA" id="ARBA00023242"/>
    </source>
</evidence>
<dbReference type="Proteomes" id="UP000184356">
    <property type="component" value="Unassembled WGS sequence"/>
</dbReference>
<dbReference type="GO" id="GO:0000981">
    <property type="term" value="F:DNA-binding transcription factor activity, RNA polymerase II-specific"/>
    <property type="evidence" value="ECO:0007669"/>
    <property type="project" value="InterPro"/>
</dbReference>
<feature type="domain" description="Zn(2)-C6 fungal-type" evidence="9">
    <location>
        <begin position="14"/>
        <end position="44"/>
    </location>
</feature>
<keyword evidence="7" id="KW-0539">Nucleus</keyword>
<dbReference type="InterPro" id="IPR001138">
    <property type="entry name" value="Zn2Cys6_DnaBD"/>
</dbReference>
<dbReference type="GO" id="GO:0005634">
    <property type="term" value="C:nucleus"/>
    <property type="evidence" value="ECO:0007669"/>
    <property type="project" value="UniProtKB-SubCell"/>
</dbReference>
<dbReference type="GO" id="GO:0006351">
    <property type="term" value="P:DNA-templated transcription"/>
    <property type="evidence" value="ECO:0007669"/>
    <property type="project" value="InterPro"/>
</dbReference>
<dbReference type="GO" id="GO:0003677">
    <property type="term" value="F:DNA binding"/>
    <property type="evidence" value="ECO:0007669"/>
    <property type="project" value="UniProtKB-KW"/>
</dbReference>
<keyword evidence="6" id="KW-0804">Transcription</keyword>
<keyword evidence="3" id="KW-0862">Zinc</keyword>
<evidence type="ECO:0000256" key="3">
    <source>
        <dbReference type="ARBA" id="ARBA00022833"/>
    </source>
</evidence>
<dbReference type="AlphaFoldDB" id="A0A1L9SZ38"/>
<feature type="coiled-coil region" evidence="8">
    <location>
        <begin position="59"/>
        <end position="86"/>
    </location>
</feature>
<evidence type="ECO:0000313" key="10">
    <source>
        <dbReference type="EMBL" id="OJJ52341.1"/>
    </source>
</evidence>
<dbReference type="GeneID" id="63764479"/>
<keyword evidence="2" id="KW-0479">Metal-binding</keyword>
<dbReference type="VEuPathDB" id="FungiDB:ASPSYDRAFT_51985"/>
<dbReference type="PROSITE" id="PS50048">
    <property type="entry name" value="ZN2_CY6_FUNGAL_2"/>
    <property type="match status" value="1"/>
</dbReference>
<dbReference type="GO" id="GO:0008270">
    <property type="term" value="F:zinc ion binding"/>
    <property type="evidence" value="ECO:0007669"/>
    <property type="project" value="InterPro"/>
</dbReference>
<dbReference type="PANTHER" id="PTHR31313:SF81">
    <property type="entry name" value="TY1 ENHANCER ACTIVATOR"/>
    <property type="match status" value="1"/>
</dbReference>
<evidence type="ECO:0000256" key="2">
    <source>
        <dbReference type="ARBA" id="ARBA00022723"/>
    </source>
</evidence>
<evidence type="ECO:0000256" key="8">
    <source>
        <dbReference type="SAM" id="Coils"/>
    </source>
</evidence>
<keyword evidence="4" id="KW-0805">Transcription regulation</keyword>
<dbReference type="CDD" id="cd12148">
    <property type="entry name" value="fungal_TF_MHR"/>
    <property type="match status" value="1"/>
</dbReference>
<comment type="subcellular location">
    <subcellularLocation>
        <location evidence="1">Nucleus</location>
    </subcellularLocation>
</comment>
<dbReference type="InterPro" id="IPR007219">
    <property type="entry name" value="XnlR_reg_dom"/>
</dbReference>
<evidence type="ECO:0000256" key="6">
    <source>
        <dbReference type="ARBA" id="ARBA00023163"/>
    </source>
</evidence>
<evidence type="ECO:0000256" key="5">
    <source>
        <dbReference type="ARBA" id="ARBA00023125"/>
    </source>
</evidence>
<name>A0A1L9SZ38_9EURO</name>
<evidence type="ECO:0000256" key="4">
    <source>
        <dbReference type="ARBA" id="ARBA00023015"/>
    </source>
</evidence>
<dbReference type="PANTHER" id="PTHR31313">
    <property type="entry name" value="TY1 ENHANCER ACTIVATOR"/>
    <property type="match status" value="1"/>
</dbReference>
<dbReference type="Pfam" id="PF04082">
    <property type="entry name" value="Fungal_trans"/>
    <property type="match status" value="1"/>
</dbReference>
<dbReference type="SMART" id="SM00906">
    <property type="entry name" value="Fungal_trans"/>
    <property type="match status" value="1"/>
</dbReference>
<dbReference type="STRING" id="1036612.A0A1L9SZ38"/>
<keyword evidence="11" id="KW-1185">Reference proteome</keyword>
<dbReference type="RefSeq" id="XP_040696147.1">
    <property type="nucleotide sequence ID" value="XM_040848406.1"/>
</dbReference>
<reference evidence="11" key="1">
    <citation type="journal article" date="2017" name="Genome Biol.">
        <title>Comparative genomics reveals high biological diversity and specific adaptations in the industrially and medically important fungal genus Aspergillus.</title>
        <authorList>
            <person name="de Vries R.P."/>
            <person name="Riley R."/>
            <person name="Wiebenga A."/>
            <person name="Aguilar-Osorio G."/>
            <person name="Amillis S."/>
            <person name="Uchima C.A."/>
            <person name="Anderluh G."/>
            <person name="Asadollahi M."/>
            <person name="Askin M."/>
            <person name="Barry K."/>
            <person name="Battaglia E."/>
            <person name="Bayram O."/>
            <person name="Benocci T."/>
            <person name="Braus-Stromeyer S.A."/>
            <person name="Caldana C."/>
            <person name="Canovas D."/>
            <person name="Cerqueira G.C."/>
            <person name="Chen F."/>
            <person name="Chen W."/>
            <person name="Choi C."/>
            <person name="Clum A."/>
            <person name="Dos Santos R.A."/>
            <person name="Damasio A.R."/>
            <person name="Diallinas G."/>
            <person name="Emri T."/>
            <person name="Fekete E."/>
            <person name="Flipphi M."/>
            <person name="Freyberg S."/>
            <person name="Gallo A."/>
            <person name="Gournas C."/>
            <person name="Habgood R."/>
            <person name="Hainaut M."/>
            <person name="Harispe M.L."/>
            <person name="Henrissat B."/>
            <person name="Hilden K.S."/>
            <person name="Hope R."/>
            <person name="Hossain A."/>
            <person name="Karabika E."/>
            <person name="Karaffa L."/>
            <person name="Karanyi Z."/>
            <person name="Krasevec N."/>
            <person name="Kuo A."/>
            <person name="Kusch H."/>
            <person name="LaButti K."/>
            <person name="Lagendijk E.L."/>
            <person name="Lapidus A."/>
            <person name="Levasseur A."/>
            <person name="Lindquist E."/>
            <person name="Lipzen A."/>
            <person name="Logrieco A.F."/>
            <person name="MacCabe A."/>
            <person name="Maekelae M.R."/>
            <person name="Malavazi I."/>
            <person name="Melin P."/>
            <person name="Meyer V."/>
            <person name="Mielnichuk N."/>
            <person name="Miskei M."/>
            <person name="Molnar A.P."/>
            <person name="Mule G."/>
            <person name="Ngan C.Y."/>
            <person name="Orejas M."/>
            <person name="Orosz E."/>
            <person name="Ouedraogo J.P."/>
            <person name="Overkamp K.M."/>
            <person name="Park H.-S."/>
            <person name="Perrone G."/>
            <person name="Piumi F."/>
            <person name="Punt P.J."/>
            <person name="Ram A.F."/>
            <person name="Ramon A."/>
            <person name="Rauscher S."/>
            <person name="Record E."/>
            <person name="Riano-Pachon D.M."/>
            <person name="Robert V."/>
            <person name="Roehrig J."/>
            <person name="Ruller R."/>
            <person name="Salamov A."/>
            <person name="Salih N.S."/>
            <person name="Samson R.A."/>
            <person name="Sandor E."/>
            <person name="Sanguinetti M."/>
            <person name="Schuetze T."/>
            <person name="Sepcic K."/>
            <person name="Shelest E."/>
            <person name="Sherlock G."/>
            <person name="Sophianopoulou V."/>
            <person name="Squina F.M."/>
            <person name="Sun H."/>
            <person name="Susca A."/>
            <person name="Todd R.B."/>
            <person name="Tsang A."/>
            <person name="Unkles S.E."/>
            <person name="van de Wiele N."/>
            <person name="van Rossen-Uffink D."/>
            <person name="Oliveira J.V."/>
            <person name="Vesth T.C."/>
            <person name="Visser J."/>
            <person name="Yu J.-H."/>
            <person name="Zhou M."/>
            <person name="Andersen M.R."/>
            <person name="Archer D.B."/>
            <person name="Baker S.E."/>
            <person name="Benoit I."/>
            <person name="Brakhage A.A."/>
            <person name="Braus G.H."/>
            <person name="Fischer R."/>
            <person name="Frisvad J.C."/>
            <person name="Goldman G.H."/>
            <person name="Houbraken J."/>
            <person name="Oakley B."/>
            <person name="Pocsi I."/>
            <person name="Scazzocchio C."/>
            <person name="Seiboth B."/>
            <person name="vanKuyk P.A."/>
            <person name="Wortman J."/>
            <person name="Dyer P.S."/>
            <person name="Grigoriev I.V."/>
        </authorList>
    </citation>
    <scope>NUCLEOTIDE SEQUENCE [LARGE SCALE GENOMIC DNA]</scope>
    <source>
        <strain evidence="11">CBS 593.65</strain>
    </source>
</reference>
<sequence length="659" mass="74751">MSQVEPARKRVSLACTVCRKKRVRCDGEKPVCGRCASEGEQCEYRHHEERRKPPSRQQVQALQARVEALEAQLREYQRRDREFQNAGSQSVNKRHALQSEPDWPPHLQEASIKDDLADLMGGLSLGEGNQLRYFGSRSHLSLVEQQLDTPKDPLSIRPAVSDREHPDIWGTLLPDTQDKLLAAFWRWQNQWQYLIHKESFTRSLANHGEDGYCTPLLLSSVLALASRYVDVPETRVDGNDPRTAGDAFARQAKALLFQEIEAPRVSTVIAAALISLKEMAVDTEPAGWTYLGIAIRMAYNLGLHIDPSQWVDSGSLTAEEAELRSIAWWGCYMIEKLFTVGIGRPSIIVDRDVQVPLPSICTAVDYQPWDDNGEFFADPQPFLSYSTTTFHYACRILQMVVQPLDDIYTPNKRTAWREKKSVMTRVNVELTSFYNNLPSILRLPSAPSKQPVPPHIYCLHIHYHTLIILLHRPFISAPDSFNPLDGLSNKALMSYHETCTKSAEQVTHLLRVYAKFYTLRNISISVVDPARTAAMIHLFNMTSPDQLIQDKSKRLFMDTFYCLQEMKTAWGWAERSVRTIMLISRKWGINGRLHELFPGGEGQSPCSPDPPSALKDLDPYGFMEWQDLTSGAEQDTINPGLLVMPLGGQPWPLDSNLEH</sequence>
<organism evidence="10 11">
    <name type="scientific">Aspergillus sydowii CBS 593.65</name>
    <dbReference type="NCBI Taxonomy" id="1036612"/>
    <lineage>
        <taxon>Eukaryota</taxon>
        <taxon>Fungi</taxon>
        <taxon>Dikarya</taxon>
        <taxon>Ascomycota</taxon>
        <taxon>Pezizomycotina</taxon>
        <taxon>Eurotiomycetes</taxon>
        <taxon>Eurotiomycetidae</taxon>
        <taxon>Eurotiales</taxon>
        <taxon>Aspergillaceae</taxon>
        <taxon>Aspergillus</taxon>
        <taxon>Aspergillus subgen. Nidulantes</taxon>
    </lineage>
</organism>
<gene>
    <name evidence="10" type="ORF">ASPSYDRAFT_51985</name>
</gene>